<protein>
    <submittedName>
        <fullName evidence="1">Uncharacterized protein</fullName>
    </submittedName>
</protein>
<evidence type="ECO:0000313" key="2">
    <source>
        <dbReference type="Proteomes" id="UP000199459"/>
    </source>
</evidence>
<organism evidence="1 2">
    <name type="scientific">Nitrosomonas marina</name>
    <dbReference type="NCBI Taxonomy" id="917"/>
    <lineage>
        <taxon>Bacteria</taxon>
        <taxon>Pseudomonadati</taxon>
        <taxon>Pseudomonadota</taxon>
        <taxon>Betaproteobacteria</taxon>
        <taxon>Nitrosomonadales</taxon>
        <taxon>Nitrosomonadaceae</taxon>
        <taxon>Nitrosomonas</taxon>
    </lineage>
</organism>
<dbReference type="RefSeq" id="WP_090634001.1">
    <property type="nucleotide sequence ID" value="NZ_FOCP01000023.1"/>
</dbReference>
<dbReference type="AlphaFoldDB" id="A0A1H8HGH9"/>
<dbReference type="EMBL" id="FOCP01000023">
    <property type="protein sequence ID" value="SEN55094.1"/>
    <property type="molecule type" value="Genomic_DNA"/>
</dbReference>
<dbReference type="Proteomes" id="UP000199459">
    <property type="component" value="Unassembled WGS sequence"/>
</dbReference>
<sequence length="194" mass="21801">MNSRYQTDISHAIKPLVGLLLIINCMPAVSGENRTSQNNELLNAVEISGISISTPPEEIADILDGQGYTQVNSSLFTKQEQLDNRRKTIFRFEVENTAAYRQITYHRSLSGGRVKSSVEEKPIPAFEIDTAQQLYQIICADVTEDVKTDRSCESAEQKRIYAGQGRFIDIDDHWAVQLSATDSNSAFGIRYTYE</sequence>
<evidence type="ECO:0000313" key="1">
    <source>
        <dbReference type="EMBL" id="SEN55094.1"/>
    </source>
</evidence>
<name>A0A1H8HGH9_9PROT</name>
<dbReference type="STRING" id="917.SAMN05216326_1193"/>
<proteinExistence type="predicted"/>
<gene>
    <name evidence="1" type="ORF">SAMN05216325_12344</name>
</gene>
<reference evidence="1 2" key="1">
    <citation type="submission" date="2016-10" db="EMBL/GenBank/DDBJ databases">
        <authorList>
            <person name="de Groot N.N."/>
        </authorList>
    </citation>
    <scope>NUCLEOTIDE SEQUENCE [LARGE SCALE GENOMIC DNA]</scope>
    <source>
        <strain evidence="1 2">Nm22</strain>
    </source>
</reference>
<dbReference type="OrthoDB" id="8547176at2"/>
<accession>A0A1H8HGH9</accession>